<gene>
    <name evidence="1" type="ORF">BIV23_15395</name>
</gene>
<keyword evidence="2" id="KW-1185">Reference proteome</keyword>
<evidence type="ECO:0000313" key="2">
    <source>
        <dbReference type="Proteomes" id="UP000179642"/>
    </source>
</evidence>
<protein>
    <submittedName>
        <fullName evidence="1">Uncharacterized protein</fullName>
    </submittedName>
</protein>
<dbReference type="AlphaFoldDB" id="A0A1S2QHB7"/>
<organism evidence="1 2">
    <name type="scientific">Streptomyces monashensis</name>
    <dbReference type="NCBI Taxonomy" id="1678012"/>
    <lineage>
        <taxon>Bacteria</taxon>
        <taxon>Bacillati</taxon>
        <taxon>Actinomycetota</taxon>
        <taxon>Actinomycetes</taxon>
        <taxon>Kitasatosporales</taxon>
        <taxon>Streptomycetaceae</taxon>
        <taxon>Streptomyces</taxon>
    </lineage>
</organism>
<evidence type="ECO:0000313" key="1">
    <source>
        <dbReference type="EMBL" id="OIK04755.1"/>
    </source>
</evidence>
<reference evidence="1 2" key="1">
    <citation type="submission" date="2016-10" db="EMBL/GenBank/DDBJ databases">
        <title>Genome sequence of Streptomyces sp. MUSC 1.</title>
        <authorList>
            <person name="Lee L.-H."/>
            <person name="Ser H.-L."/>
            <person name="Law J.W.-F."/>
        </authorList>
    </citation>
    <scope>NUCLEOTIDE SEQUENCE [LARGE SCALE GENOMIC DNA]</scope>
    <source>
        <strain evidence="1 2">MUSC 1</strain>
    </source>
</reference>
<accession>A0A1S2QHB7</accession>
<name>A0A1S2QHB7_9ACTN</name>
<dbReference type="Proteomes" id="UP000179642">
    <property type="component" value="Unassembled WGS sequence"/>
</dbReference>
<dbReference type="EMBL" id="MLYO01000025">
    <property type="protein sequence ID" value="OIK04755.1"/>
    <property type="molecule type" value="Genomic_DNA"/>
</dbReference>
<comment type="caution">
    <text evidence="1">The sequence shown here is derived from an EMBL/GenBank/DDBJ whole genome shotgun (WGS) entry which is preliminary data.</text>
</comment>
<sequence>MKAQGEEGDVVRAALGEGSGEEFVTEGGQGFAGEGSGVLAQSGQVCVQGFAAAFDQPVGVEQKGGAGSGWDRLNLQAATRVWKIVLGGPD</sequence>
<proteinExistence type="predicted"/>